<keyword evidence="6" id="KW-0406">Ion transport</keyword>
<evidence type="ECO:0000256" key="8">
    <source>
        <dbReference type="ARBA" id="ARBA00023170"/>
    </source>
</evidence>
<dbReference type="EMBL" id="CAJVCH010412655">
    <property type="protein sequence ID" value="CAG7818150.1"/>
    <property type="molecule type" value="Genomic_DNA"/>
</dbReference>
<keyword evidence="2" id="KW-0813">Transport</keyword>
<comment type="caution">
    <text evidence="13">The sequence shown here is derived from an EMBL/GenBank/DDBJ whole genome shotgun (WGS) entry which is preliminary data.</text>
</comment>
<dbReference type="PANTHER" id="PTHR42643:SF24">
    <property type="entry name" value="IONOTROPIC RECEPTOR 60A"/>
    <property type="match status" value="1"/>
</dbReference>
<dbReference type="Pfam" id="PF10613">
    <property type="entry name" value="Lig_chan-Glu_bd"/>
    <property type="match status" value="1"/>
</dbReference>
<feature type="domain" description="Ionotropic glutamate receptor L-glutamate and glycine-binding" evidence="12">
    <location>
        <begin position="130"/>
        <end position="209"/>
    </location>
</feature>
<keyword evidence="7" id="KW-0472">Membrane</keyword>
<evidence type="ECO:0000256" key="7">
    <source>
        <dbReference type="ARBA" id="ARBA00023136"/>
    </source>
</evidence>
<dbReference type="Proteomes" id="UP000708208">
    <property type="component" value="Unassembled WGS sequence"/>
</dbReference>
<protein>
    <recommendedName>
        <fullName evidence="12">Ionotropic glutamate receptor L-glutamate and glycine-binding domain-containing protein</fullName>
    </recommendedName>
</protein>
<gene>
    <name evidence="13" type="ORF">AFUS01_LOCUS28673</name>
</gene>
<dbReference type="InterPro" id="IPR019594">
    <property type="entry name" value="Glu/Gly-bd"/>
</dbReference>
<dbReference type="GO" id="GO:0005886">
    <property type="term" value="C:plasma membrane"/>
    <property type="evidence" value="ECO:0007669"/>
    <property type="project" value="UniProtKB-SubCell"/>
</dbReference>
<keyword evidence="4" id="KW-0812">Transmembrane</keyword>
<keyword evidence="11" id="KW-0407">Ion channel</keyword>
<proteinExistence type="predicted"/>
<evidence type="ECO:0000313" key="13">
    <source>
        <dbReference type="EMBL" id="CAG7818150.1"/>
    </source>
</evidence>
<evidence type="ECO:0000259" key="12">
    <source>
        <dbReference type="Pfam" id="PF10613"/>
    </source>
</evidence>
<evidence type="ECO:0000256" key="6">
    <source>
        <dbReference type="ARBA" id="ARBA00023065"/>
    </source>
</evidence>
<dbReference type="OrthoDB" id="8050636at2759"/>
<keyword evidence="5" id="KW-1133">Transmembrane helix</keyword>
<comment type="subcellular location">
    <subcellularLocation>
        <location evidence="1">Cell membrane</location>
        <topology evidence="1">Multi-pass membrane protein</topology>
    </subcellularLocation>
</comment>
<evidence type="ECO:0000256" key="2">
    <source>
        <dbReference type="ARBA" id="ARBA00022448"/>
    </source>
</evidence>
<reference evidence="13" key="1">
    <citation type="submission" date="2021-06" db="EMBL/GenBank/DDBJ databases">
        <authorList>
            <person name="Hodson N. C."/>
            <person name="Mongue J. A."/>
            <person name="Jaron S. K."/>
        </authorList>
    </citation>
    <scope>NUCLEOTIDE SEQUENCE</scope>
</reference>
<evidence type="ECO:0000256" key="4">
    <source>
        <dbReference type="ARBA" id="ARBA00022692"/>
    </source>
</evidence>
<accession>A0A8J2KP89</accession>
<organism evidence="13 14">
    <name type="scientific">Allacma fusca</name>
    <dbReference type="NCBI Taxonomy" id="39272"/>
    <lineage>
        <taxon>Eukaryota</taxon>
        <taxon>Metazoa</taxon>
        <taxon>Ecdysozoa</taxon>
        <taxon>Arthropoda</taxon>
        <taxon>Hexapoda</taxon>
        <taxon>Collembola</taxon>
        <taxon>Symphypleona</taxon>
        <taxon>Sminthuridae</taxon>
        <taxon>Allacma</taxon>
    </lineage>
</organism>
<name>A0A8J2KP89_9HEXA</name>
<dbReference type="InterPro" id="IPR052192">
    <property type="entry name" value="Insect_Ionotropic_Sensory_Rcpt"/>
</dbReference>
<evidence type="ECO:0000256" key="11">
    <source>
        <dbReference type="ARBA" id="ARBA00023303"/>
    </source>
</evidence>
<sequence>MPKICQHLAKLLTPSYSAVTYKDQDYYVFLTGSTDLGTLLEQEFTKELKFKIIFQNGISGASSRAFTVCLYCHSGLSQMLPLNDLNREFVHNDNYLSDWKTTALKTILFPDFTLNAFGHELRVSAQTHLSFAYKMEENLGRWTFQRGFAKLLLEEIIFQFNYTYTLLPAKGSGTTLSNGSWIGTVGDIVNGKADIGIAIALTSSRFKFIGGNSFTYGSLRFIVGIPKSVYSWKTVHRPFNLDFWIGTIAA</sequence>
<keyword evidence="3" id="KW-1003">Cell membrane</keyword>
<evidence type="ECO:0000256" key="3">
    <source>
        <dbReference type="ARBA" id="ARBA00022475"/>
    </source>
</evidence>
<keyword evidence="14" id="KW-1185">Reference proteome</keyword>
<evidence type="ECO:0000256" key="5">
    <source>
        <dbReference type="ARBA" id="ARBA00022989"/>
    </source>
</evidence>
<keyword evidence="9" id="KW-0325">Glycoprotein</keyword>
<feature type="non-terminal residue" evidence="13">
    <location>
        <position position="250"/>
    </location>
</feature>
<evidence type="ECO:0000313" key="14">
    <source>
        <dbReference type="Proteomes" id="UP000708208"/>
    </source>
</evidence>
<evidence type="ECO:0000256" key="9">
    <source>
        <dbReference type="ARBA" id="ARBA00023180"/>
    </source>
</evidence>
<keyword evidence="10" id="KW-1071">Ligand-gated ion channel</keyword>
<keyword evidence="8" id="KW-0675">Receptor</keyword>
<evidence type="ECO:0000256" key="10">
    <source>
        <dbReference type="ARBA" id="ARBA00023286"/>
    </source>
</evidence>
<dbReference type="PANTHER" id="PTHR42643">
    <property type="entry name" value="IONOTROPIC RECEPTOR 20A-RELATED"/>
    <property type="match status" value="1"/>
</dbReference>
<dbReference type="AlphaFoldDB" id="A0A8J2KP89"/>
<evidence type="ECO:0000256" key="1">
    <source>
        <dbReference type="ARBA" id="ARBA00004651"/>
    </source>
</evidence>